<dbReference type="SUPFAM" id="SSF52540">
    <property type="entry name" value="P-loop containing nucleoside triphosphate hydrolases"/>
    <property type="match status" value="1"/>
</dbReference>
<dbReference type="PROSITE" id="PS50893">
    <property type="entry name" value="ABC_TRANSPORTER_2"/>
    <property type="match status" value="1"/>
</dbReference>
<evidence type="ECO:0000313" key="4">
    <source>
        <dbReference type="EMBL" id="ONF63101.1"/>
    </source>
</evidence>
<dbReference type="GO" id="GO:0005524">
    <property type="term" value="F:ATP binding"/>
    <property type="evidence" value="ECO:0007669"/>
    <property type="project" value="UniProtKB-KW"/>
</dbReference>
<reference evidence="4 5" key="1">
    <citation type="submission" date="2016-12" db="EMBL/GenBank/DDBJ databases">
        <title>Amycolatopsis keratiniphila subsp. keratiniphila genome sequencing and assembly.</title>
        <authorList>
            <person name="Mayilraj S."/>
            <person name="Kaur N."/>
        </authorList>
    </citation>
    <scope>NUCLEOTIDE SEQUENCE [LARGE SCALE GENOMIC DNA]</scope>
    <source>
        <strain evidence="4 5">DSM 44409</strain>
    </source>
</reference>
<name>A0A1W2LJU0_9PSEU</name>
<feature type="domain" description="ABC transporter" evidence="3">
    <location>
        <begin position="19"/>
        <end position="259"/>
    </location>
</feature>
<dbReference type="InterPro" id="IPR003593">
    <property type="entry name" value="AAA+_ATPase"/>
</dbReference>
<organism evidence="4 5">
    <name type="scientific">Amycolatopsis keratiniphila subsp. keratiniphila</name>
    <dbReference type="NCBI Taxonomy" id="227715"/>
    <lineage>
        <taxon>Bacteria</taxon>
        <taxon>Bacillati</taxon>
        <taxon>Actinomycetota</taxon>
        <taxon>Actinomycetes</taxon>
        <taxon>Pseudonocardiales</taxon>
        <taxon>Pseudonocardiaceae</taxon>
        <taxon>Amycolatopsis</taxon>
        <taxon>Amycolatopsis japonica group</taxon>
    </lineage>
</organism>
<keyword evidence="1" id="KW-0547">Nucleotide-binding</keyword>
<comment type="caution">
    <text evidence="4">The sequence shown here is derived from an EMBL/GenBank/DDBJ whole genome shotgun (WGS) entry which is preliminary data.</text>
</comment>
<dbReference type="InterPro" id="IPR003439">
    <property type="entry name" value="ABC_transporter-like_ATP-bd"/>
</dbReference>
<sequence>MNRVNKPVFVQPNLDGPAVELSGVEVHVGRVPLVSDVDWRVDYGQRWVVLGRNGAGKSTILSVASTQRFPSAGTAVVLGHRMGAVDLRDVRTHIGFVGANQRLPDAENHDAHTVVLTGYSGSVLPLWDRYDDAIRDRASKLLELVGCTELRDRPVRVCSQGERARVRLARALMADPLLLLLDEPFSGLDLPGREDLLIALENLTLAQPELATVTVTHHLEEIPATATHALMVRRGRITDAGPIDEVLTDEGLSACYERDVEIHRINGRWAAHAVRRS</sequence>
<evidence type="ECO:0000256" key="1">
    <source>
        <dbReference type="ARBA" id="ARBA00022741"/>
    </source>
</evidence>
<protein>
    <submittedName>
        <fullName evidence="4">ABC transporter ATP-binding protein</fullName>
    </submittedName>
</protein>
<dbReference type="OrthoDB" id="9789994at2"/>
<dbReference type="Proteomes" id="UP000076660">
    <property type="component" value="Unassembled WGS sequence"/>
</dbReference>
<accession>A0A1W2LJU0</accession>
<evidence type="ECO:0000256" key="2">
    <source>
        <dbReference type="ARBA" id="ARBA00022840"/>
    </source>
</evidence>
<dbReference type="AlphaFoldDB" id="A0A1W2LJU0"/>
<evidence type="ECO:0000313" key="5">
    <source>
        <dbReference type="Proteomes" id="UP000076660"/>
    </source>
</evidence>
<proteinExistence type="predicted"/>
<dbReference type="PANTHER" id="PTHR43158">
    <property type="entry name" value="SKFA PEPTIDE EXPORT ATP-BINDING PROTEIN SKFE"/>
    <property type="match status" value="1"/>
</dbReference>
<dbReference type="SMART" id="SM00382">
    <property type="entry name" value="AAA"/>
    <property type="match status" value="1"/>
</dbReference>
<keyword evidence="2 4" id="KW-0067">ATP-binding</keyword>
<evidence type="ECO:0000259" key="3">
    <source>
        <dbReference type="PROSITE" id="PS50893"/>
    </source>
</evidence>
<dbReference type="InterPro" id="IPR017871">
    <property type="entry name" value="ABC_transporter-like_CS"/>
</dbReference>
<dbReference type="InterPro" id="IPR027417">
    <property type="entry name" value="P-loop_NTPase"/>
</dbReference>
<dbReference type="PROSITE" id="PS00211">
    <property type="entry name" value="ABC_TRANSPORTER_1"/>
    <property type="match status" value="1"/>
</dbReference>
<dbReference type="EMBL" id="LQMT02000038">
    <property type="protein sequence ID" value="ONF63101.1"/>
    <property type="molecule type" value="Genomic_DNA"/>
</dbReference>
<dbReference type="GO" id="GO:0016887">
    <property type="term" value="F:ATP hydrolysis activity"/>
    <property type="evidence" value="ECO:0007669"/>
    <property type="project" value="InterPro"/>
</dbReference>
<dbReference type="Pfam" id="PF00005">
    <property type="entry name" value="ABC_tran"/>
    <property type="match status" value="1"/>
</dbReference>
<gene>
    <name evidence="4" type="ORF">AVR91_0235120</name>
</gene>
<dbReference type="RefSeq" id="WP_063275273.1">
    <property type="nucleotide sequence ID" value="NZ_LQMT02000038.1"/>
</dbReference>
<dbReference type="Gene3D" id="3.40.50.300">
    <property type="entry name" value="P-loop containing nucleotide triphosphate hydrolases"/>
    <property type="match status" value="1"/>
</dbReference>
<dbReference type="PANTHER" id="PTHR43158:SF2">
    <property type="entry name" value="SKFA PEPTIDE EXPORT ATP-BINDING PROTEIN SKFE"/>
    <property type="match status" value="1"/>
</dbReference>